<dbReference type="KEGG" id="tpe:Tpen_0233"/>
<keyword evidence="8 9" id="KW-0472">Membrane</keyword>
<dbReference type="STRING" id="368408.Tpen_0233"/>
<dbReference type="Proteomes" id="UP000000641">
    <property type="component" value="Chromosome"/>
</dbReference>
<dbReference type="PRINTS" id="PR00303">
    <property type="entry name" value="SECYTRNLCASE"/>
</dbReference>
<dbReference type="NCBIfam" id="NF006341">
    <property type="entry name" value="PRK08568.1-5"/>
    <property type="match status" value="1"/>
</dbReference>
<evidence type="ECO:0000313" key="12">
    <source>
        <dbReference type="EMBL" id="ABL77643.1"/>
    </source>
</evidence>
<dbReference type="PANTHER" id="PTHR10906">
    <property type="entry name" value="SECY/SEC61-ALPHA FAMILY MEMBER"/>
    <property type="match status" value="1"/>
</dbReference>
<keyword evidence="5 9" id="KW-0653">Protein transport</keyword>
<dbReference type="HOGENOM" id="CLU_031763_3_0_2"/>
<dbReference type="PIRSF" id="PIRSF004557">
    <property type="entry name" value="SecY"/>
    <property type="match status" value="1"/>
</dbReference>
<protein>
    <recommendedName>
        <fullName evidence="9">Protein translocase subunit SecY</fullName>
    </recommendedName>
    <alternativeName>
        <fullName evidence="9">Protein transport protein SEC61 subunit alpha homolog</fullName>
    </alternativeName>
</protein>
<keyword evidence="6 9" id="KW-1133">Transmembrane helix</keyword>
<comment type="function">
    <text evidence="9">The central subunit of the protein translocation channel SecYEG. Consists of two halves formed by TMs 1-5 and 6-10. These two domains form a lateral gate at the front which open onto the bilayer between TMs 2 and 7, and are clamped together by SecE at the back. The channel is closed by both a pore ring composed of hydrophobic SecY resides and a short helix (helix 2A) on the extracellular side of the membrane which forms a plug. The plug probably moves laterally to allow the channel to open. The ring and the pore may move independently.</text>
</comment>
<dbReference type="GO" id="GO:0065002">
    <property type="term" value="P:intracellular protein transmembrane transport"/>
    <property type="evidence" value="ECO:0007669"/>
    <property type="project" value="UniProtKB-UniRule"/>
</dbReference>
<reference evidence="13" key="1">
    <citation type="journal article" date="2008" name="J. Bacteriol.">
        <title>Genome sequence of Thermofilum pendens reveals an exceptional loss of biosynthetic pathways without genome reduction.</title>
        <authorList>
            <person name="Anderson I."/>
            <person name="Rodriguez J."/>
            <person name="Susanti D."/>
            <person name="Porat I."/>
            <person name="Reich C."/>
            <person name="Ulrich L.E."/>
            <person name="Elkins J.G."/>
            <person name="Mavromatis K."/>
            <person name="Lykidis A."/>
            <person name="Kim E."/>
            <person name="Thompson L.S."/>
            <person name="Nolan M."/>
            <person name="Land M."/>
            <person name="Copeland A."/>
            <person name="Lapidus A."/>
            <person name="Lucas S."/>
            <person name="Detter C."/>
            <person name="Zhulin I.B."/>
            <person name="Olsen G.J."/>
            <person name="Whitman W."/>
            <person name="Mukhopadhyay B."/>
            <person name="Bristow J."/>
            <person name="Kyrpides N."/>
        </authorList>
    </citation>
    <scope>NUCLEOTIDE SEQUENCE [LARGE SCALE GENOMIC DNA]</scope>
    <source>
        <strain evidence="13">DSM 2475 / Hrk 5</strain>
    </source>
</reference>
<evidence type="ECO:0000256" key="9">
    <source>
        <dbReference type="HAMAP-Rule" id="MF_01465"/>
    </source>
</evidence>
<dbReference type="GO" id="GO:0006605">
    <property type="term" value="P:protein targeting"/>
    <property type="evidence" value="ECO:0007669"/>
    <property type="project" value="UniProtKB-UniRule"/>
</dbReference>
<evidence type="ECO:0000259" key="11">
    <source>
        <dbReference type="Pfam" id="PF10559"/>
    </source>
</evidence>
<evidence type="ECO:0000256" key="3">
    <source>
        <dbReference type="ARBA" id="ARBA00022448"/>
    </source>
</evidence>
<dbReference type="Pfam" id="PF00344">
    <property type="entry name" value="SecY"/>
    <property type="match status" value="1"/>
</dbReference>
<keyword evidence="7 9" id="KW-0811">Translocation</keyword>
<dbReference type="Gene3D" id="1.10.3370.10">
    <property type="entry name" value="SecY subunit domain"/>
    <property type="match status" value="1"/>
</dbReference>
<evidence type="ECO:0000313" key="13">
    <source>
        <dbReference type="Proteomes" id="UP000000641"/>
    </source>
</evidence>
<evidence type="ECO:0000256" key="2">
    <source>
        <dbReference type="ARBA" id="ARBA00005751"/>
    </source>
</evidence>
<dbReference type="GeneID" id="4600703"/>
<comment type="similarity">
    <text evidence="2 9 10">Belongs to the SecY/SEC61-alpha family.</text>
</comment>
<evidence type="ECO:0000256" key="7">
    <source>
        <dbReference type="ARBA" id="ARBA00023010"/>
    </source>
</evidence>
<proteinExistence type="inferred from homology"/>
<evidence type="ECO:0000256" key="4">
    <source>
        <dbReference type="ARBA" id="ARBA00022692"/>
    </source>
</evidence>
<feature type="domain" description="Translocon Sec61/SecY plug" evidence="11">
    <location>
        <begin position="38"/>
        <end position="74"/>
    </location>
</feature>
<dbReference type="eggNOG" id="arCOG04169">
    <property type="taxonomic scope" value="Archaea"/>
</dbReference>
<evidence type="ECO:0000256" key="1">
    <source>
        <dbReference type="ARBA" id="ARBA00004141"/>
    </source>
</evidence>
<dbReference type="InterPro" id="IPR023201">
    <property type="entry name" value="SecY_dom_sf"/>
</dbReference>
<dbReference type="SUPFAM" id="SSF103491">
    <property type="entry name" value="Preprotein translocase SecY subunit"/>
    <property type="match status" value="1"/>
</dbReference>
<dbReference type="Pfam" id="PF10559">
    <property type="entry name" value="Plug_translocon"/>
    <property type="match status" value="1"/>
</dbReference>
<sequence>MGLKESLDSVFRFLPEIEKPRRKPPLSERLLWTALVLVAYFVMGQTPLYGIPRQTQGTLGALEFLRVVMASKRGTLIELGIGPIVTSGIVWELLVGSRIVNLDLTTPEGRRTFAGLQKLTAFLFAALEAAAYILGGVYGALTQQQQIIVFVQLFVASTFVILMNDMLEKGWGIGSAVSLFIAAGVAQQIFWELFSPIGPLGDGLYYGLFPSLFSALVSGNSTLLMHVVVRPSGYPDLVGFVGMVVMLLLLTYMESMKITIPVSSVRFGGAKTRIPLKFLYVSVMPVILVGALYANVVMFTQALWPRVNPGNQNPWLNVIAKYNYTEYGPVPLPGSFVYYISPPRSLASALADPVHLVVYSLLYIGFAVLFGVAWILTSGMDPETQAEQLAKAQLQIPGFRKSEKVIASMLKRYIWGLTILSSIIIGVIAVVSDIFRVMGGGTGILLLVGIIVQYYSILASERALEMYPSLARLIGE</sequence>
<dbReference type="InterPro" id="IPR026593">
    <property type="entry name" value="SecY"/>
</dbReference>
<evidence type="ECO:0000256" key="6">
    <source>
        <dbReference type="ARBA" id="ARBA00022989"/>
    </source>
</evidence>
<keyword evidence="3 9" id="KW-0813">Transport</keyword>
<comment type="subcellular location">
    <subcellularLocation>
        <location evidence="9">Cell membrane</location>
        <topology evidence="9">Multi-pass membrane protein</topology>
    </subcellularLocation>
    <subcellularLocation>
        <location evidence="1">Membrane</location>
        <topology evidence="1">Multi-pass membrane protein</topology>
    </subcellularLocation>
</comment>
<evidence type="ECO:0000256" key="5">
    <source>
        <dbReference type="ARBA" id="ARBA00022927"/>
    </source>
</evidence>
<dbReference type="InterPro" id="IPR002208">
    <property type="entry name" value="SecY/SEC61-alpha"/>
</dbReference>
<dbReference type="GO" id="GO:0005886">
    <property type="term" value="C:plasma membrane"/>
    <property type="evidence" value="ECO:0007669"/>
    <property type="project" value="UniProtKB-SubCell"/>
</dbReference>
<accession>A1RWR3</accession>
<dbReference type="OrthoDB" id="371914at2157"/>
<dbReference type="RefSeq" id="WP_011751908.1">
    <property type="nucleotide sequence ID" value="NC_008698.1"/>
</dbReference>
<dbReference type="InterPro" id="IPR019561">
    <property type="entry name" value="Translocon_Sec61/SecY_plug_dom"/>
</dbReference>
<dbReference type="HAMAP" id="MF_01465">
    <property type="entry name" value="SecY"/>
    <property type="match status" value="1"/>
</dbReference>
<evidence type="ECO:0000256" key="10">
    <source>
        <dbReference type="RuleBase" id="RU004349"/>
    </source>
</evidence>
<comment type="subunit">
    <text evidence="9">Component of the Sec protein translocase complex. Heterotrimer consisting of alpha (SecY), beta (SecG) and gamma (SecE) subunits. The heterotrimers can form oligomers, although 1 heterotrimer is thought to be able to translocate proteins. Interacts with the ribosome. May interact with SecDF, and other proteins may be involved.</text>
</comment>
<keyword evidence="9" id="KW-1003">Cell membrane</keyword>
<keyword evidence="13" id="KW-1185">Reference proteome</keyword>
<dbReference type="EMBL" id="CP000505">
    <property type="protein sequence ID" value="ABL77643.1"/>
    <property type="molecule type" value="Genomic_DNA"/>
</dbReference>
<evidence type="ECO:0000256" key="8">
    <source>
        <dbReference type="ARBA" id="ARBA00023136"/>
    </source>
</evidence>
<keyword evidence="4 9" id="KW-0812">Transmembrane</keyword>
<dbReference type="EnsemblBacteria" id="ABL77643">
    <property type="protein sequence ID" value="ABL77643"/>
    <property type="gene ID" value="Tpen_0233"/>
</dbReference>
<organism evidence="12 13">
    <name type="scientific">Thermofilum pendens (strain DSM 2475 / Hrk 5)</name>
    <dbReference type="NCBI Taxonomy" id="368408"/>
    <lineage>
        <taxon>Archaea</taxon>
        <taxon>Thermoproteota</taxon>
        <taxon>Thermoprotei</taxon>
        <taxon>Thermofilales</taxon>
        <taxon>Thermofilaceae</taxon>
        <taxon>Thermofilum</taxon>
    </lineage>
</organism>
<gene>
    <name evidence="9" type="primary">secY</name>
    <name evidence="12" type="ordered locus">Tpen_0233</name>
</gene>
<name>A1RWR3_THEPD</name>
<dbReference type="AlphaFoldDB" id="A1RWR3"/>